<dbReference type="RefSeq" id="WP_092545430.1">
    <property type="nucleotide sequence ID" value="NZ_BOMJ01000005.1"/>
</dbReference>
<reference evidence="2 3" key="1">
    <citation type="submission" date="2016-10" db="EMBL/GenBank/DDBJ databases">
        <authorList>
            <person name="de Groot N.N."/>
        </authorList>
    </citation>
    <scope>NUCLEOTIDE SEQUENCE [LARGE SCALE GENOMIC DNA]</scope>
    <source>
        <strain evidence="2 3">DSM 43941</strain>
    </source>
</reference>
<keyword evidence="1" id="KW-0812">Transmembrane</keyword>
<sequence>MSHPSSGRPNSGARVCTIIAFVCAVIAVLFVPVLFGLIAVVLGVVAGFLGDRPLGWYAAAAGVGGAILGLVLAAAVVSAG</sequence>
<feature type="transmembrane region" description="Helical" evidence="1">
    <location>
        <begin position="54"/>
        <end position="77"/>
    </location>
</feature>
<evidence type="ECO:0000313" key="2">
    <source>
        <dbReference type="EMBL" id="SDT31775.1"/>
    </source>
</evidence>
<proteinExistence type="predicted"/>
<gene>
    <name evidence="2" type="ORF">SAMN04489716_3266</name>
</gene>
<dbReference type="Proteomes" id="UP000198688">
    <property type="component" value="Chromosome I"/>
</dbReference>
<dbReference type="OrthoDB" id="3404627at2"/>
<dbReference type="AlphaFoldDB" id="A0A1H1ZDC0"/>
<keyword evidence="1" id="KW-0472">Membrane</keyword>
<keyword evidence="3" id="KW-1185">Reference proteome</keyword>
<dbReference type="EMBL" id="LT629758">
    <property type="protein sequence ID" value="SDT31775.1"/>
    <property type="molecule type" value="Genomic_DNA"/>
</dbReference>
<protein>
    <recommendedName>
        <fullName evidence="4">DUF4190 domain-containing protein</fullName>
    </recommendedName>
</protein>
<name>A0A1H1ZDC0_9ACTN</name>
<feature type="transmembrane region" description="Helical" evidence="1">
    <location>
        <begin position="15"/>
        <end position="48"/>
    </location>
</feature>
<accession>A0A1H1ZDC0</accession>
<evidence type="ECO:0000256" key="1">
    <source>
        <dbReference type="SAM" id="Phobius"/>
    </source>
</evidence>
<evidence type="ECO:0008006" key="4">
    <source>
        <dbReference type="Google" id="ProtNLM"/>
    </source>
</evidence>
<organism evidence="2 3">
    <name type="scientific">Actinoplanes derwentensis</name>
    <dbReference type="NCBI Taxonomy" id="113562"/>
    <lineage>
        <taxon>Bacteria</taxon>
        <taxon>Bacillati</taxon>
        <taxon>Actinomycetota</taxon>
        <taxon>Actinomycetes</taxon>
        <taxon>Micromonosporales</taxon>
        <taxon>Micromonosporaceae</taxon>
        <taxon>Actinoplanes</taxon>
    </lineage>
</organism>
<evidence type="ECO:0000313" key="3">
    <source>
        <dbReference type="Proteomes" id="UP000198688"/>
    </source>
</evidence>
<keyword evidence="1" id="KW-1133">Transmembrane helix</keyword>